<name>A0A4Y2UA42_ARAVE</name>
<protein>
    <submittedName>
        <fullName evidence="1">Uncharacterized protein</fullName>
    </submittedName>
</protein>
<dbReference type="OrthoDB" id="6738045at2759"/>
<proteinExistence type="predicted"/>
<dbReference type="AlphaFoldDB" id="A0A4Y2UA42"/>
<evidence type="ECO:0000313" key="1">
    <source>
        <dbReference type="EMBL" id="GBO09899.1"/>
    </source>
</evidence>
<gene>
    <name evidence="1" type="ORF">AVEN_171273_1</name>
</gene>
<accession>A0A4Y2UA42</accession>
<reference evidence="1 2" key="1">
    <citation type="journal article" date="2019" name="Sci. Rep.">
        <title>Orb-weaving spider Araneus ventricosus genome elucidates the spidroin gene catalogue.</title>
        <authorList>
            <person name="Kono N."/>
            <person name="Nakamura H."/>
            <person name="Ohtoshi R."/>
            <person name="Moran D.A.P."/>
            <person name="Shinohara A."/>
            <person name="Yoshida Y."/>
            <person name="Fujiwara M."/>
            <person name="Mori M."/>
            <person name="Tomita M."/>
            <person name="Arakawa K."/>
        </authorList>
    </citation>
    <scope>NUCLEOTIDE SEQUENCE [LARGE SCALE GENOMIC DNA]</scope>
</reference>
<organism evidence="1 2">
    <name type="scientific">Araneus ventricosus</name>
    <name type="common">Orbweaver spider</name>
    <name type="synonym">Epeira ventricosa</name>
    <dbReference type="NCBI Taxonomy" id="182803"/>
    <lineage>
        <taxon>Eukaryota</taxon>
        <taxon>Metazoa</taxon>
        <taxon>Ecdysozoa</taxon>
        <taxon>Arthropoda</taxon>
        <taxon>Chelicerata</taxon>
        <taxon>Arachnida</taxon>
        <taxon>Araneae</taxon>
        <taxon>Araneomorphae</taxon>
        <taxon>Entelegynae</taxon>
        <taxon>Araneoidea</taxon>
        <taxon>Araneidae</taxon>
        <taxon>Araneus</taxon>
    </lineage>
</organism>
<dbReference type="EMBL" id="BGPR01035193">
    <property type="protein sequence ID" value="GBO09899.1"/>
    <property type="molecule type" value="Genomic_DNA"/>
</dbReference>
<evidence type="ECO:0000313" key="2">
    <source>
        <dbReference type="Proteomes" id="UP000499080"/>
    </source>
</evidence>
<keyword evidence="2" id="KW-1185">Reference proteome</keyword>
<comment type="caution">
    <text evidence="1">The sequence shown here is derived from an EMBL/GenBank/DDBJ whole genome shotgun (WGS) entry which is preliminary data.</text>
</comment>
<dbReference type="Proteomes" id="UP000499080">
    <property type="component" value="Unassembled WGS sequence"/>
</dbReference>
<sequence>MSRASLVYCAANKLVLQLWCEVCHNNFTTNLFCMWVGRLCLVTLQEVCCKAAASRKKLDLSSHVKLLAGVSDLKIWKRKIKDLMDYHEGAIAVIYGKLVRPEPLLNSANADEIKYHKERSDFYRKSNGYVMSMIASTVTDAVYQKIMDKETTQKAWEALKQQFEAA</sequence>